<accession>A0A2W0CUH2</accession>
<name>A0A2W0CUH2_9BACL</name>
<dbReference type="GO" id="GO:0016740">
    <property type="term" value="F:transferase activity"/>
    <property type="evidence" value="ECO:0007669"/>
    <property type="project" value="UniProtKB-KW"/>
</dbReference>
<comment type="caution">
    <text evidence="1">The sequence shown here is derived from an EMBL/GenBank/DDBJ whole genome shotgun (WGS) entry which is preliminary data.</text>
</comment>
<dbReference type="RefSeq" id="WP_110821717.1">
    <property type="nucleotide sequence ID" value="NZ_PRLG01000022.1"/>
</dbReference>
<dbReference type="OrthoDB" id="2659743at2"/>
<proteinExistence type="predicted"/>
<evidence type="ECO:0000313" key="2">
    <source>
        <dbReference type="Proteomes" id="UP000247459"/>
    </source>
</evidence>
<dbReference type="AlphaFoldDB" id="A0A2W0CUH2"/>
<keyword evidence="1" id="KW-0808">Transferase</keyword>
<evidence type="ECO:0000313" key="1">
    <source>
        <dbReference type="EMBL" id="PYY27291.1"/>
    </source>
</evidence>
<gene>
    <name evidence="1" type="ORF">PIL02S_04800</name>
</gene>
<reference evidence="1 2" key="1">
    <citation type="submission" date="2018-01" db="EMBL/GenBank/DDBJ databases">
        <title>Genome sequence of the PGP bacterium Paenibacillus illinoisensis E3.</title>
        <authorList>
            <person name="Rolli E."/>
            <person name="Marasco R."/>
            <person name="Bessem C."/>
            <person name="Michoud G."/>
            <person name="Gaiarsa S."/>
            <person name="Borin S."/>
            <person name="Daffonchio D."/>
        </authorList>
    </citation>
    <scope>NUCLEOTIDE SEQUENCE [LARGE SCALE GENOMIC DNA]</scope>
    <source>
        <strain evidence="1 2">E3</strain>
    </source>
</reference>
<dbReference type="Proteomes" id="UP000247459">
    <property type="component" value="Unassembled WGS sequence"/>
</dbReference>
<sequence>MERITVLSDGSRGIAYEHIIELFNEWMEEEQEESIRSEEQNQKLGSSSTWGRSCYCIVDYMDASQAVSASNAIRAFLPQLPLLVITDFQSSIRRQHVQQITGNGVIKMMLWNQSEPHQLYLDIQKWLYSTLQDQEKAMPSVMSIQKYTRRGHSH</sequence>
<protein>
    <submittedName>
        <fullName evidence="1">Glycosyltransferase</fullName>
    </submittedName>
</protein>
<organism evidence="1 2">
    <name type="scientific">Paenibacillus illinoisensis</name>
    <dbReference type="NCBI Taxonomy" id="59845"/>
    <lineage>
        <taxon>Bacteria</taxon>
        <taxon>Bacillati</taxon>
        <taxon>Bacillota</taxon>
        <taxon>Bacilli</taxon>
        <taxon>Bacillales</taxon>
        <taxon>Paenibacillaceae</taxon>
        <taxon>Paenibacillus</taxon>
    </lineage>
</organism>
<dbReference type="EMBL" id="PRLG01000022">
    <property type="protein sequence ID" value="PYY27291.1"/>
    <property type="molecule type" value="Genomic_DNA"/>
</dbReference>